<feature type="compositionally biased region" description="Pro residues" evidence="1">
    <location>
        <begin position="18"/>
        <end position="37"/>
    </location>
</feature>
<feature type="signal peptide" evidence="2">
    <location>
        <begin position="1"/>
        <end position="17"/>
    </location>
</feature>
<comment type="caution">
    <text evidence="3">The sequence shown here is derived from an EMBL/GenBank/DDBJ whole genome shotgun (WGS) entry which is preliminary data.</text>
</comment>
<evidence type="ECO:0008006" key="5">
    <source>
        <dbReference type="Google" id="ProtNLM"/>
    </source>
</evidence>
<name>A0ABR3QBB6_9TREE</name>
<feature type="chain" id="PRO_5046342589" description="F-box domain-containing protein" evidence="2">
    <location>
        <begin position="18"/>
        <end position="524"/>
    </location>
</feature>
<keyword evidence="2" id="KW-0732">Signal</keyword>
<dbReference type="GeneID" id="95984026"/>
<evidence type="ECO:0000313" key="4">
    <source>
        <dbReference type="Proteomes" id="UP001565368"/>
    </source>
</evidence>
<feature type="region of interest" description="Disordered" evidence="1">
    <location>
        <begin position="18"/>
        <end position="47"/>
    </location>
</feature>
<reference evidence="3 4" key="1">
    <citation type="submission" date="2023-08" db="EMBL/GenBank/DDBJ databases">
        <title>Annotated Genome Sequence of Vanrija albida AlHP1.</title>
        <authorList>
            <person name="Herzog R."/>
        </authorList>
    </citation>
    <scope>NUCLEOTIDE SEQUENCE [LARGE SCALE GENOMIC DNA]</scope>
    <source>
        <strain evidence="3 4">AlHP1</strain>
    </source>
</reference>
<organism evidence="3 4">
    <name type="scientific">Vanrija albida</name>
    <dbReference type="NCBI Taxonomy" id="181172"/>
    <lineage>
        <taxon>Eukaryota</taxon>
        <taxon>Fungi</taxon>
        <taxon>Dikarya</taxon>
        <taxon>Basidiomycota</taxon>
        <taxon>Agaricomycotina</taxon>
        <taxon>Tremellomycetes</taxon>
        <taxon>Trichosporonales</taxon>
        <taxon>Trichosporonaceae</taxon>
        <taxon>Vanrija</taxon>
    </lineage>
</organism>
<proteinExistence type="predicted"/>
<dbReference type="Proteomes" id="UP001565368">
    <property type="component" value="Unassembled WGS sequence"/>
</dbReference>
<evidence type="ECO:0000313" key="3">
    <source>
        <dbReference type="EMBL" id="KAL1411988.1"/>
    </source>
</evidence>
<dbReference type="EMBL" id="JBBXJM010000002">
    <property type="protein sequence ID" value="KAL1411988.1"/>
    <property type="molecule type" value="Genomic_DNA"/>
</dbReference>
<evidence type="ECO:0000256" key="1">
    <source>
        <dbReference type="SAM" id="MobiDB-lite"/>
    </source>
</evidence>
<accession>A0ABR3QBB6</accession>
<sequence length="524" mass="55274">MPYLTLVLSTVIGGLEWSPPPAPAPAPEPPTPPPPSSPGTSSSLSRVFFDPATEDNPLAPVLSLPEHNEDISVVVHRPERVRGLGGLAHPFVTIEWDKPDDRRQVYAALNASLIAGMVLADFDAAETLFDLLDALAIPTLQYLDAQIRTDELALILPDEEDGAFTFACKLLSVAVDHCFAWHDVTPLIPVPVTFVMIRKSGSTESITLALVPALPGLEWHDGALATDPLGAVRALPDALAAEQKPARVAGHGAALFPAFTLSWATPDDLATVAAALNTTRASALAITSASPAALAALLPHIHLAHLQTLEFRTLAAPSAAYVDFPYPALLAPKDAGIPIAPLAALLGSSRARALAHVVLRPTVPNMLASQKRVAAEFRAQLLAALPEGHGVDGVCVGVCALRSADAWDDLSACKCHDGAGGGLRKRRHASAARVHAASAALLHAERDDPARACPLLEVPYEVLEMVLGFAAQDDVLDCRQVRSVTRQAACRDTLRRTLAAFAQHADAGLGRARVMNEWCVNGGL</sequence>
<evidence type="ECO:0000256" key="2">
    <source>
        <dbReference type="SAM" id="SignalP"/>
    </source>
</evidence>
<keyword evidence="4" id="KW-1185">Reference proteome</keyword>
<dbReference type="RefSeq" id="XP_069211932.1">
    <property type="nucleotide sequence ID" value="XM_069351546.1"/>
</dbReference>
<protein>
    <recommendedName>
        <fullName evidence="5">F-box domain-containing protein</fullName>
    </recommendedName>
</protein>
<gene>
    <name evidence="3" type="ORF">Q8F55_002983</name>
</gene>